<dbReference type="PANTHER" id="PTHR13778:SF47">
    <property type="entry name" value="LIPOPOLYSACCHARIDE 1,3-GALACTOSYLTRANSFERASE"/>
    <property type="match status" value="1"/>
</dbReference>
<protein>
    <submittedName>
        <fullName evidence="4">UDP-glucose:(Glucosyl)LPS alpha-1, 3-glucosyltransferase/UDP-D-galactose:(Glucosyl)LPS alpha-1,3-D-galactosyltransferase</fullName>
        <ecNumber evidence="4">2.4.1.-</ecNumber>
        <ecNumber evidence="4">2.4.1.44</ecNumber>
    </submittedName>
</protein>
<keyword evidence="1 4" id="KW-0328">Glycosyltransferase</keyword>
<keyword evidence="5" id="KW-1185">Reference proteome</keyword>
<evidence type="ECO:0000256" key="1">
    <source>
        <dbReference type="ARBA" id="ARBA00022676"/>
    </source>
</evidence>
<dbReference type="GO" id="GO:0008918">
    <property type="term" value="F:lipopolysaccharide 3-alpha-galactosyltransferase activity"/>
    <property type="evidence" value="ECO:0007669"/>
    <property type="project" value="UniProtKB-EC"/>
</dbReference>
<evidence type="ECO:0000313" key="5">
    <source>
        <dbReference type="Proteomes" id="UP000553706"/>
    </source>
</evidence>
<dbReference type="AlphaFoldDB" id="A0A840VNQ5"/>
<dbReference type="Pfam" id="PF01501">
    <property type="entry name" value="Glyco_transf_8"/>
    <property type="match status" value="1"/>
</dbReference>
<evidence type="ECO:0000256" key="3">
    <source>
        <dbReference type="ARBA" id="ARBA00022723"/>
    </source>
</evidence>
<dbReference type="PANTHER" id="PTHR13778">
    <property type="entry name" value="GLYCOSYLTRANSFERASE 8 DOMAIN-CONTAINING PROTEIN"/>
    <property type="match status" value="1"/>
</dbReference>
<gene>
    <name evidence="4" type="ORF">HNP71_002054</name>
</gene>
<dbReference type="EC" id="2.4.1.-" evidence="4"/>
<organism evidence="4 5">
    <name type="scientific">Acidocella aromatica</name>
    <dbReference type="NCBI Taxonomy" id="1303579"/>
    <lineage>
        <taxon>Bacteria</taxon>
        <taxon>Pseudomonadati</taxon>
        <taxon>Pseudomonadota</taxon>
        <taxon>Alphaproteobacteria</taxon>
        <taxon>Acetobacterales</taxon>
        <taxon>Acidocellaceae</taxon>
        <taxon>Acidocella</taxon>
    </lineage>
</organism>
<reference evidence="4 5" key="1">
    <citation type="submission" date="2020-08" db="EMBL/GenBank/DDBJ databases">
        <title>Genomic Encyclopedia of Type Strains, Phase IV (KMG-IV): sequencing the most valuable type-strain genomes for metagenomic binning, comparative biology and taxonomic classification.</title>
        <authorList>
            <person name="Goeker M."/>
        </authorList>
    </citation>
    <scope>NUCLEOTIDE SEQUENCE [LARGE SCALE GENOMIC DNA]</scope>
    <source>
        <strain evidence="4 5">DSM 27026</strain>
    </source>
</reference>
<dbReference type="CDD" id="cd04194">
    <property type="entry name" value="GT8_A4GalT_like"/>
    <property type="match status" value="1"/>
</dbReference>
<dbReference type="InterPro" id="IPR050748">
    <property type="entry name" value="Glycosyltrans_8_dom-fam"/>
</dbReference>
<evidence type="ECO:0000256" key="2">
    <source>
        <dbReference type="ARBA" id="ARBA00022679"/>
    </source>
</evidence>
<keyword evidence="2 4" id="KW-0808">Transferase</keyword>
<dbReference type="SUPFAM" id="SSF53448">
    <property type="entry name" value="Nucleotide-diphospho-sugar transferases"/>
    <property type="match status" value="1"/>
</dbReference>
<dbReference type="EMBL" id="JACHFJ010000009">
    <property type="protein sequence ID" value="MBB5373789.1"/>
    <property type="molecule type" value="Genomic_DNA"/>
</dbReference>
<dbReference type="Gene3D" id="3.90.550.10">
    <property type="entry name" value="Spore Coat Polysaccharide Biosynthesis Protein SpsA, Chain A"/>
    <property type="match status" value="1"/>
</dbReference>
<dbReference type="InterPro" id="IPR002495">
    <property type="entry name" value="Glyco_trans_8"/>
</dbReference>
<dbReference type="GO" id="GO:0046872">
    <property type="term" value="F:metal ion binding"/>
    <property type="evidence" value="ECO:0007669"/>
    <property type="project" value="UniProtKB-KW"/>
</dbReference>
<proteinExistence type="predicted"/>
<evidence type="ECO:0000313" key="4">
    <source>
        <dbReference type="EMBL" id="MBB5373789.1"/>
    </source>
</evidence>
<dbReference type="Proteomes" id="UP000553706">
    <property type="component" value="Unassembled WGS sequence"/>
</dbReference>
<dbReference type="EC" id="2.4.1.44" evidence="4"/>
<sequence length="320" mass="36304">MASDANFAPWLGVALSSILRFNNGPDVTVHILCDNILKTDLEKLRLLAEERNVVLVEYDISGALSNEGTSLHTRPVPSNRPPRLRLLSKHLSVGHKVSRSAYSRLFIDRLLDPTIERVIYIDSDVLCRESLKDLSKIDIGDAIVGAVAELPEAASFNGNKLNLPTPEQYFNSGMLVIDLQRWREADVGANCLEWLSKNQEATLWWDQDALNATLFGHVYFLNRKWNYINFQHAPETPPGTAIWHAAGPHKPWLDTAIGPAADEWRRFYHTTHWKDTPSIKDPNKIRQIRKNLIAITPFGNKIYELLRGNPRSAWNKDNSL</sequence>
<accession>A0A840VNQ5</accession>
<dbReference type="RefSeq" id="WP_183266806.1">
    <property type="nucleotide sequence ID" value="NZ_JACHFJ010000009.1"/>
</dbReference>
<dbReference type="InterPro" id="IPR029044">
    <property type="entry name" value="Nucleotide-diphossugar_trans"/>
</dbReference>
<name>A0A840VNQ5_9PROT</name>
<keyword evidence="3" id="KW-0479">Metal-binding</keyword>
<comment type="caution">
    <text evidence="4">The sequence shown here is derived from an EMBL/GenBank/DDBJ whole genome shotgun (WGS) entry which is preliminary data.</text>
</comment>